<gene>
    <name evidence="1" type="ORF">KME25_10725</name>
</gene>
<proteinExistence type="predicted"/>
<dbReference type="AlphaFoldDB" id="A0A951PKD5"/>
<sequence length="67" mass="7136">MVADTSKKLKFSVARPLLTLEESIVWQQTSYIFSIAYPLGLNPASVSGALPLARIITDADSPVTGDA</sequence>
<evidence type="ECO:0000313" key="2">
    <source>
        <dbReference type="Proteomes" id="UP000753908"/>
    </source>
</evidence>
<evidence type="ECO:0000313" key="1">
    <source>
        <dbReference type="EMBL" id="MBW4544901.1"/>
    </source>
</evidence>
<dbReference type="Proteomes" id="UP000753908">
    <property type="component" value="Unassembled WGS sequence"/>
</dbReference>
<comment type="caution">
    <text evidence="1">The sequence shown here is derived from an EMBL/GenBank/DDBJ whole genome shotgun (WGS) entry which is preliminary data.</text>
</comment>
<reference evidence="1" key="1">
    <citation type="submission" date="2021-05" db="EMBL/GenBank/DDBJ databases">
        <authorList>
            <person name="Pietrasiak N."/>
            <person name="Ward R."/>
            <person name="Stajich J.E."/>
            <person name="Kurbessoian T."/>
        </authorList>
    </citation>
    <scope>NUCLEOTIDE SEQUENCE</scope>
    <source>
        <strain evidence="1">CPER-KK1</strain>
    </source>
</reference>
<name>A0A951PKD5_9CYAN</name>
<organism evidence="1 2">
    <name type="scientific">Symplocastrum torsivum CPER-KK1</name>
    <dbReference type="NCBI Taxonomy" id="450513"/>
    <lineage>
        <taxon>Bacteria</taxon>
        <taxon>Bacillati</taxon>
        <taxon>Cyanobacteriota</taxon>
        <taxon>Cyanophyceae</taxon>
        <taxon>Oscillatoriophycideae</taxon>
        <taxon>Oscillatoriales</taxon>
        <taxon>Microcoleaceae</taxon>
        <taxon>Symplocastrum</taxon>
    </lineage>
</organism>
<dbReference type="EMBL" id="JAHHIF010000011">
    <property type="protein sequence ID" value="MBW4544901.1"/>
    <property type="molecule type" value="Genomic_DNA"/>
</dbReference>
<reference evidence="1" key="2">
    <citation type="journal article" date="2022" name="Microbiol. Resour. Announc.">
        <title>Metagenome Sequencing to Explore Phylogenomics of Terrestrial Cyanobacteria.</title>
        <authorList>
            <person name="Ward R.D."/>
            <person name="Stajich J.E."/>
            <person name="Johansen J.R."/>
            <person name="Huntemann M."/>
            <person name="Clum A."/>
            <person name="Foster B."/>
            <person name="Foster B."/>
            <person name="Roux S."/>
            <person name="Palaniappan K."/>
            <person name="Varghese N."/>
            <person name="Mukherjee S."/>
            <person name="Reddy T.B.K."/>
            <person name="Daum C."/>
            <person name="Copeland A."/>
            <person name="Chen I.A."/>
            <person name="Ivanova N.N."/>
            <person name="Kyrpides N.C."/>
            <person name="Shapiro N."/>
            <person name="Eloe-Fadrosh E.A."/>
            <person name="Pietrasiak N."/>
        </authorList>
    </citation>
    <scope>NUCLEOTIDE SEQUENCE</scope>
    <source>
        <strain evidence="1">CPER-KK1</strain>
    </source>
</reference>
<accession>A0A951PKD5</accession>
<protein>
    <submittedName>
        <fullName evidence="1">Uncharacterized protein</fullName>
    </submittedName>
</protein>